<feature type="non-terminal residue" evidence="2">
    <location>
        <position position="1"/>
    </location>
</feature>
<accession>A0A6J4NZ31</accession>
<feature type="region of interest" description="Disordered" evidence="1">
    <location>
        <begin position="1"/>
        <end position="70"/>
    </location>
</feature>
<proteinExistence type="predicted"/>
<dbReference type="EMBL" id="CADCUT010000056">
    <property type="protein sequence ID" value="CAA9396460.1"/>
    <property type="molecule type" value="Genomic_DNA"/>
</dbReference>
<name>A0A6J4NZ31_9ACTN</name>
<sequence length="70" mass="7922">DRGDRGHDARDKQRHHRGPSRPAGRGRGMRAGRQEREARPRRRAGGLPLRGPGRDRRRGQASARPTGRRV</sequence>
<evidence type="ECO:0000313" key="2">
    <source>
        <dbReference type="EMBL" id="CAA9396460.1"/>
    </source>
</evidence>
<evidence type="ECO:0000256" key="1">
    <source>
        <dbReference type="SAM" id="MobiDB-lite"/>
    </source>
</evidence>
<reference evidence="2" key="1">
    <citation type="submission" date="2020-02" db="EMBL/GenBank/DDBJ databases">
        <authorList>
            <person name="Meier V. D."/>
        </authorList>
    </citation>
    <scope>NUCLEOTIDE SEQUENCE</scope>
    <source>
        <strain evidence="2">AVDCRST_MAG03</strain>
    </source>
</reference>
<gene>
    <name evidence="2" type="ORF">AVDCRST_MAG03-943</name>
</gene>
<protein>
    <submittedName>
        <fullName evidence="2">Uncharacterized protein</fullName>
    </submittedName>
</protein>
<feature type="compositionally biased region" description="Basic and acidic residues" evidence="1">
    <location>
        <begin position="1"/>
        <end position="11"/>
    </location>
</feature>
<feature type="non-terminal residue" evidence="2">
    <location>
        <position position="70"/>
    </location>
</feature>
<dbReference type="AlphaFoldDB" id="A0A6J4NZ31"/>
<organism evidence="2">
    <name type="scientific">uncultured Rubrobacteraceae bacterium</name>
    <dbReference type="NCBI Taxonomy" id="349277"/>
    <lineage>
        <taxon>Bacteria</taxon>
        <taxon>Bacillati</taxon>
        <taxon>Actinomycetota</taxon>
        <taxon>Rubrobacteria</taxon>
        <taxon>Rubrobacterales</taxon>
        <taxon>Rubrobacteraceae</taxon>
        <taxon>environmental samples</taxon>
    </lineage>
</organism>